<keyword evidence="2" id="KW-0449">Lipoprotein</keyword>
<dbReference type="EMBL" id="VFIY01000005">
    <property type="protein sequence ID" value="TPD61701.1"/>
    <property type="molecule type" value="Genomic_DNA"/>
</dbReference>
<dbReference type="InterPro" id="IPR010131">
    <property type="entry name" value="MdtP/NodT-like"/>
</dbReference>
<keyword evidence="2" id="KW-1134">Transmembrane beta strand</keyword>
<accession>A0A501PPK1</accession>
<sequence>MNRISLLVCAVSATALTACTSIPVADRDLPGPETANAWQASSDNDGMVRDGWLDELNMPQLSQFVTQVLDNNPDYRSTALLMEAASYDRGVAAADLYPSLSGSFGAQRQHTSNPSVTENALSLGLDASWELDVWGRLSAQEKAAASDYAVARYDLEGARLSLAAQVAQSWFQALEAEQQYALARRTVESYERSERIIRNRFNRGLSDGLDLRLALSNLEAARASLSDRRDQLDAARRALEVLAGRYPAGSVMADGAIPDELPEVPAGLPAELLERRPDLQAAKQRLYAAGYRSQQADKALLPSFSLTGSAGNTSDNFSDLLKFDNIFWNLIGGITQPIFQGGRLHYNAKAQEARFEAQKEQFAQTLLQAFREVEDGLSSDRSLHEQVLHTAKAAEAAVSAEEVAIDQYSRGLINVTTLLDSQRQALAQQSQLLLVKRLRINNRIRLHLALGGDFTTTTMEDHQATNSYQQTAYEIEGDKK</sequence>
<proteinExistence type="inferred from homology"/>
<keyword evidence="5" id="KW-1185">Reference proteome</keyword>
<dbReference type="PANTHER" id="PTHR30203:SF32">
    <property type="entry name" value="CATION EFFLUX SYSTEM PROTEIN CUSC"/>
    <property type="match status" value="1"/>
</dbReference>
<dbReference type="GO" id="GO:0005886">
    <property type="term" value="C:plasma membrane"/>
    <property type="evidence" value="ECO:0007669"/>
    <property type="project" value="UniProtKB-SubCell"/>
</dbReference>
<dbReference type="SUPFAM" id="SSF56954">
    <property type="entry name" value="Outer membrane efflux proteins (OEP)"/>
    <property type="match status" value="1"/>
</dbReference>
<dbReference type="NCBIfam" id="TIGR01845">
    <property type="entry name" value="outer_NodT"/>
    <property type="match status" value="1"/>
</dbReference>
<feature type="signal peptide" evidence="2">
    <location>
        <begin position="1"/>
        <end position="20"/>
    </location>
</feature>
<dbReference type="OrthoDB" id="7181739at2"/>
<dbReference type="Proteomes" id="UP000319148">
    <property type="component" value="Unassembled WGS sequence"/>
</dbReference>
<dbReference type="Gene3D" id="1.20.1600.10">
    <property type="entry name" value="Outer membrane efflux proteins (OEP)"/>
    <property type="match status" value="1"/>
</dbReference>
<evidence type="ECO:0000256" key="1">
    <source>
        <dbReference type="ARBA" id="ARBA00007613"/>
    </source>
</evidence>
<feature type="chain" id="PRO_5021493471" evidence="2">
    <location>
        <begin position="21"/>
        <end position="480"/>
    </location>
</feature>
<comment type="caution">
    <text evidence="4">The sequence shown here is derived from an EMBL/GenBank/DDBJ whole genome shotgun (WGS) entry which is preliminary data.</text>
</comment>
<evidence type="ECO:0000313" key="4">
    <source>
        <dbReference type="EMBL" id="TPD61701.1"/>
    </source>
</evidence>
<name>A0A501PPK1_9PROT</name>
<protein>
    <submittedName>
        <fullName evidence="4">Efflux transporter outer membrane subunit</fullName>
    </submittedName>
</protein>
<dbReference type="PANTHER" id="PTHR30203">
    <property type="entry name" value="OUTER MEMBRANE CATION EFFLUX PROTEIN"/>
    <property type="match status" value="1"/>
</dbReference>
<keyword evidence="2" id="KW-0732">Signal</keyword>
<evidence type="ECO:0000256" key="2">
    <source>
        <dbReference type="RuleBase" id="RU362097"/>
    </source>
</evidence>
<keyword evidence="2" id="KW-0564">Palmitate</keyword>
<evidence type="ECO:0000256" key="3">
    <source>
        <dbReference type="SAM" id="Coils"/>
    </source>
</evidence>
<dbReference type="Gene3D" id="2.20.200.10">
    <property type="entry name" value="Outer membrane efflux proteins (OEP)"/>
    <property type="match status" value="1"/>
</dbReference>
<dbReference type="RefSeq" id="WP_139939292.1">
    <property type="nucleotide sequence ID" value="NZ_JBHSYP010000003.1"/>
</dbReference>
<dbReference type="PROSITE" id="PS51257">
    <property type="entry name" value="PROKAR_LIPOPROTEIN"/>
    <property type="match status" value="1"/>
</dbReference>
<feature type="coiled-coil region" evidence="3">
    <location>
        <begin position="173"/>
        <end position="238"/>
    </location>
</feature>
<keyword evidence="2" id="KW-0812">Transmembrane</keyword>
<dbReference type="AlphaFoldDB" id="A0A501PPK1"/>
<keyword evidence="3" id="KW-0175">Coiled coil</keyword>
<evidence type="ECO:0000313" key="5">
    <source>
        <dbReference type="Proteomes" id="UP000319148"/>
    </source>
</evidence>
<dbReference type="InterPro" id="IPR003423">
    <property type="entry name" value="OMP_efflux"/>
</dbReference>
<comment type="similarity">
    <text evidence="1 2">Belongs to the outer membrane factor (OMF) (TC 1.B.17) family.</text>
</comment>
<dbReference type="Pfam" id="PF02321">
    <property type="entry name" value="OEP"/>
    <property type="match status" value="2"/>
</dbReference>
<keyword evidence="2" id="KW-0472">Membrane</keyword>
<reference evidence="5" key="1">
    <citation type="submission" date="2019-06" db="EMBL/GenBank/DDBJ databases">
        <title>The complete genome of Emcibacter congregatus ZYLT.</title>
        <authorList>
            <person name="Zhao Z."/>
        </authorList>
    </citation>
    <scope>NUCLEOTIDE SEQUENCE [LARGE SCALE GENOMIC DNA]</scope>
    <source>
        <strain evidence="5">MCCC 1A06723</strain>
    </source>
</reference>
<gene>
    <name evidence="4" type="ORF">FIV46_05680</name>
</gene>
<dbReference type="GO" id="GO:0015562">
    <property type="term" value="F:efflux transmembrane transporter activity"/>
    <property type="evidence" value="ECO:0007669"/>
    <property type="project" value="InterPro"/>
</dbReference>
<organism evidence="4 5">
    <name type="scientific">Emcibacter nanhaiensis</name>
    <dbReference type="NCBI Taxonomy" id="1505037"/>
    <lineage>
        <taxon>Bacteria</taxon>
        <taxon>Pseudomonadati</taxon>
        <taxon>Pseudomonadota</taxon>
        <taxon>Alphaproteobacteria</taxon>
        <taxon>Emcibacterales</taxon>
        <taxon>Emcibacteraceae</taxon>
        <taxon>Emcibacter</taxon>
    </lineage>
</organism>
<comment type="subcellular location">
    <subcellularLocation>
        <location evidence="2">Cell membrane</location>
        <topology evidence="2">Lipid-anchor</topology>
    </subcellularLocation>
</comment>